<sequence length="1441" mass="159290">MELSSYVLSSLSLSSDNLYGDYYPSEPVQNMSDKQGFEMDAAGTVPDQHEPYPENISHRFEDDHSQYSFQQQQYEHQQHQQSDHALEDEDIRHDDFARSDDLVQSSGDYHGNGELDDLPANFARSNQEVPQIEDEPRSFEDYSGDSAEHLVDNRGEIPYGENEAQMMQEDQQVVPGSNAFDDERPIMGIHNNPFLPQDESPERQDMPQDFGAVPQQQQDNSDEEDDTIDEVHPAEAEHGYDRLEEEPHMNDISGDIDAEDADIEMDPIDNVEFQEEQQPQEMEFPDQSRALHNEPSHELDATENDLVSGGFNPTTLEEPLQAATAGPGVESCAATVPEDDFGPDDVEERMTSEVAGAEESGVPTQMMLDDQEDDEDKENAAPQREQMLQPERMEQVESEAPGAANYEGALHEQTGMKDDDDDEEDDVSQVGLKDDNQSSTAAADFGGLDNPAFAEDDNRKLDQITEFEDVDARKVQEAHDEQITSELEKHEETQSNDEERFADDTESEPVSEQFSSQAFTSELESTPNTPGFVDNLSELASPAEVIPQPLPSPPEPRDGISPFDPLEDRDSPYDKCKENEDSEYSSEFTRDDPITSGAAERDESGFQHDDAGILPATSAGHEAAVGYPSEARTDELMGFGAGDGGAVSTSLLQDSTTAGGAADFLTGEVEGETTFGVDGTAATTLTETTAPSAEIINTGGQENAGFLNSDDEEDEEEEEEDVSQLMDQGFGEAADATTTTTTTTTEEASDELTGAGMEQEAATDNALMSMSMEGSFYDDGGDVIGGGDDQGRQHGGGAGMNHLSNSMFHPDPITEESASQPSSYDQRMDGFLSSQTDDQNFSQDLMQTSTDVADNILGDKETEQQLGTEQHAGANLLGDVPVTTAQEHSSSEAATFEGLGDDTKQQEEDAAAEEEAKLRQMEEQLRIEEEQLRQEEELRRQEEELRRQEEEKQRQEKEQRELEEQQRLQEEQLRREEEERLRQEEDERLRQEEERLRQEEERLRQEEEEERLRQEQERLAQEEERLRKEEEEQRQLEAERLKQEEEERRRQEEEAEKLRLEAERQQQQQEEEEKRRLEEEQLRQEEEIKRRLEEEQRRQEEEERQKLEEEERQRLEEEQKRLQEEEQERARQEELAKASASVDQVSGDLPPTETSAEAPAQPDDSSSVDAPIKAEEQPAAASAPETTAEAAPAAAVAAAVPAVAAAAAASPEKKMTAKSATKTSTTTPAKKSATPASKAASAKTTTSATKTTAKTTTKTTTNGRPPSATTKKTETTKTLPSSASAASKKPFDNRPITALERKAASAKPTPTTSATRPTSASKSNAPLPSYAQPITPRKPREAKVLSPEEKKKATTGRTPSATARTTRPQSATTTTTPRTTSATTKSGTSSGSTSPTKTPTTARPKSSPTKLSNGTSSDTKPFTVSTKQGLLSSLSFNALQF</sequence>
<feature type="region of interest" description="Disordered" evidence="1">
    <location>
        <begin position="687"/>
        <end position="758"/>
    </location>
</feature>
<feature type="compositionally biased region" description="Basic and acidic residues" evidence="1">
    <location>
        <begin position="1072"/>
        <end position="1136"/>
    </location>
</feature>
<feature type="compositionally biased region" description="Low complexity" evidence="1">
    <location>
        <begin position="276"/>
        <end position="287"/>
    </location>
</feature>
<feature type="compositionally biased region" description="Low complexity" evidence="1">
    <location>
        <begin position="1276"/>
        <end position="1287"/>
    </location>
</feature>
<feature type="compositionally biased region" description="Basic and acidic residues" evidence="1">
    <location>
        <begin position="470"/>
        <end position="503"/>
    </location>
</feature>
<feature type="compositionally biased region" description="Basic and acidic residues" evidence="1">
    <location>
        <begin position="47"/>
        <end position="65"/>
    </location>
</feature>
<keyword evidence="3" id="KW-1185">Reference proteome</keyword>
<feature type="compositionally biased region" description="Basic and acidic residues" evidence="1">
    <location>
        <begin position="566"/>
        <end position="579"/>
    </location>
</feature>
<name>A0AAV4IKZ7_9GAST</name>
<feature type="region of interest" description="Disordered" evidence="1">
    <location>
        <begin position="1038"/>
        <end position="1441"/>
    </location>
</feature>
<dbReference type="Proteomes" id="UP000762676">
    <property type="component" value="Unassembled WGS sequence"/>
</dbReference>
<gene>
    <name evidence="2" type="ORF">ElyMa_006624100</name>
</gene>
<dbReference type="EMBL" id="BMAT01013293">
    <property type="protein sequence ID" value="GFS09536.1"/>
    <property type="molecule type" value="Genomic_DNA"/>
</dbReference>
<feature type="compositionally biased region" description="Gly residues" evidence="1">
    <location>
        <begin position="782"/>
        <end position="799"/>
    </location>
</feature>
<evidence type="ECO:0000256" key="1">
    <source>
        <dbReference type="SAM" id="MobiDB-lite"/>
    </source>
</evidence>
<feature type="compositionally biased region" description="Basic and acidic residues" evidence="1">
    <location>
        <begin position="134"/>
        <end position="155"/>
    </location>
</feature>
<accession>A0AAV4IKZ7</accession>
<feature type="compositionally biased region" description="Basic and acidic residues" evidence="1">
    <location>
        <begin position="289"/>
        <end position="300"/>
    </location>
</feature>
<feature type="compositionally biased region" description="Basic and acidic residues" evidence="1">
    <location>
        <begin position="914"/>
        <end position="1012"/>
    </location>
</feature>
<feature type="compositionally biased region" description="Low complexity" evidence="1">
    <location>
        <begin position="1355"/>
        <end position="1410"/>
    </location>
</feature>
<feature type="compositionally biased region" description="Basic and acidic residues" evidence="1">
    <location>
        <begin position="1338"/>
        <end position="1352"/>
    </location>
</feature>
<feature type="compositionally biased region" description="Basic and acidic residues" evidence="1">
    <location>
        <begin position="1038"/>
        <end position="1064"/>
    </location>
</feature>
<feature type="compositionally biased region" description="Basic and acidic residues" evidence="1">
    <location>
        <begin position="588"/>
        <end position="611"/>
    </location>
</feature>
<comment type="caution">
    <text evidence="2">The sequence shown here is derived from an EMBL/GenBank/DDBJ whole genome shotgun (WGS) entry which is preliminary data.</text>
</comment>
<feature type="compositionally biased region" description="Polar residues" evidence="1">
    <location>
        <begin position="816"/>
        <end position="825"/>
    </location>
</feature>
<feature type="compositionally biased region" description="Polar residues" evidence="1">
    <location>
        <begin position="883"/>
        <end position="893"/>
    </location>
</feature>
<protein>
    <submittedName>
        <fullName evidence="2">Reticulocyte-binding protein 2 homolog a</fullName>
    </submittedName>
</protein>
<feature type="compositionally biased region" description="Acidic residues" evidence="1">
    <location>
        <begin position="337"/>
        <end position="347"/>
    </location>
</feature>
<feature type="region of interest" description="Disordered" evidence="1">
    <location>
        <begin position="772"/>
        <end position="1012"/>
    </location>
</feature>
<evidence type="ECO:0000313" key="3">
    <source>
        <dbReference type="Proteomes" id="UP000762676"/>
    </source>
</evidence>
<proteinExistence type="predicted"/>
<feature type="region of interest" description="Disordered" evidence="1">
    <location>
        <begin position="15"/>
        <end position="613"/>
    </location>
</feature>
<feature type="compositionally biased region" description="Low complexity" evidence="1">
    <location>
        <begin position="1217"/>
        <end position="1261"/>
    </location>
</feature>
<evidence type="ECO:0000313" key="2">
    <source>
        <dbReference type="EMBL" id="GFS09536.1"/>
    </source>
</evidence>
<feature type="compositionally biased region" description="Polar residues" evidence="1">
    <location>
        <begin position="510"/>
        <end position="529"/>
    </location>
</feature>
<organism evidence="2 3">
    <name type="scientific">Elysia marginata</name>
    <dbReference type="NCBI Taxonomy" id="1093978"/>
    <lineage>
        <taxon>Eukaryota</taxon>
        <taxon>Metazoa</taxon>
        <taxon>Spiralia</taxon>
        <taxon>Lophotrochozoa</taxon>
        <taxon>Mollusca</taxon>
        <taxon>Gastropoda</taxon>
        <taxon>Heterobranchia</taxon>
        <taxon>Euthyneura</taxon>
        <taxon>Panpulmonata</taxon>
        <taxon>Sacoglossa</taxon>
        <taxon>Placobranchoidea</taxon>
        <taxon>Plakobranchidae</taxon>
        <taxon>Elysia</taxon>
    </lineage>
</organism>
<reference evidence="2 3" key="1">
    <citation type="journal article" date="2021" name="Elife">
        <title>Chloroplast acquisition without the gene transfer in kleptoplastic sea slugs, Plakobranchus ocellatus.</title>
        <authorList>
            <person name="Maeda T."/>
            <person name="Takahashi S."/>
            <person name="Yoshida T."/>
            <person name="Shimamura S."/>
            <person name="Takaki Y."/>
            <person name="Nagai Y."/>
            <person name="Toyoda A."/>
            <person name="Suzuki Y."/>
            <person name="Arimoto A."/>
            <person name="Ishii H."/>
            <person name="Satoh N."/>
            <person name="Nishiyama T."/>
            <person name="Hasebe M."/>
            <person name="Maruyama T."/>
            <person name="Minagawa J."/>
            <person name="Obokata J."/>
            <person name="Shigenobu S."/>
        </authorList>
    </citation>
    <scope>NUCLEOTIDE SEQUENCE [LARGE SCALE GENOMIC DNA]</scope>
</reference>
<feature type="compositionally biased region" description="Polar residues" evidence="1">
    <location>
        <begin position="1411"/>
        <end position="1441"/>
    </location>
</feature>
<feature type="compositionally biased region" description="Acidic residues" evidence="1">
    <location>
        <begin position="709"/>
        <end position="722"/>
    </location>
</feature>
<feature type="compositionally biased region" description="Low complexity" evidence="1">
    <location>
        <begin position="1305"/>
        <end position="1323"/>
    </location>
</feature>
<feature type="compositionally biased region" description="Basic and acidic residues" evidence="1">
    <location>
        <begin position="229"/>
        <end position="249"/>
    </location>
</feature>
<dbReference type="PANTHER" id="PTHR14343:SF3">
    <property type="entry name" value="SIMILAR TO PREDICTED GENE ICRFP703B1614Q5.5"/>
    <property type="match status" value="1"/>
</dbReference>
<feature type="compositionally biased region" description="Basic and acidic residues" evidence="1">
    <location>
        <begin position="76"/>
        <end position="101"/>
    </location>
</feature>
<dbReference type="PANTHER" id="PTHR14343">
    <property type="entry name" value="VWFA DOMAIN-CONTAINING PROTEIN"/>
    <property type="match status" value="1"/>
</dbReference>
<feature type="compositionally biased region" description="Polar residues" evidence="1">
    <location>
        <begin position="832"/>
        <end position="852"/>
    </location>
</feature>
<feature type="compositionally biased region" description="Low complexity" evidence="1">
    <location>
        <begin position="66"/>
        <end position="75"/>
    </location>
</feature>
<feature type="compositionally biased region" description="Acidic residues" evidence="1">
    <location>
        <begin position="254"/>
        <end position="275"/>
    </location>
</feature>
<feature type="compositionally biased region" description="Low complexity" evidence="1">
    <location>
        <begin position="1177"/>
        <end position="1210"/>
    </location>
</feature>
<feature type="compositionally biased region" description="Acidic residues" evidence="1">
    <location>
        <begin position="418"/>
        <end position="427"/>
    </location>
</feature>